<dbReference type="SUPFAM" id="SSF103473">
    <property type="entry name" value="MFS general substrate transporter"/>
    <property type="match status" value="1"/>
</dbReference>
<reference evidence="9" key="1">
    <citation type="journal article" date="2019" name="Int. J. Syst. Evol. Microbiol.">
        <title>The Global Catalogue of Microorganisms (GCM) 10K type strain sequencing project: providing services to taxonomists for standard genome sequencing and annotation.</title>
        <authorList>
            <consortium name="The Broad Institute Genomics Platform"/>
            <consortium name="The Broad Institute Genome Sequencing Center for Infectious Disease"/>
            <person name="Wu L."/>
            <person name="Ma J."/>
        </authorList>
    </citation>
    <scope>NUCLEOTIDE SEQUENCE [LARGE SCALE GENOMIC DNA]</scope>
    <source>
        <strain evidence="9">KCTC 42182</strain>
    </source>
</reference>
<feature type="transmembrane region" description="Helical" evidence="6">
    <location>
        <begin position="281"/>
        <end position="300"/>
    </location>
</feature>
<comment type="subcellular location">
    <subcellularLocation>
        <location evidence="1">Cell membrane</location>
        <topology evidence="1">Multi-pass membrane protein</topology>
    </subcellularLocation>
</comment>
<dbReference type="PANTHER" id="PTHR43124">
    <property type="entry name" value="PURINE EFFLUX PUMP PBUE"/>
    <property type="match status" value="1"/>
</dbReference>
<feature type="transmembrane region" description="Helical" evidence="6">
    <location>
        <begin position="72"/>
        <end position="90"/>
    </location>
</feature>
<dbReference type="InterPro" id="IPR036259">
    <property type="entry name" value="MFS_trans_sf"/>
</dbReference>
<evidence type="ECO:0000313" key="9">
    <source>
        <dbReference type="Proteomes" id="UP001595711"/>
    </source>
</evidence>
<keyword evidence="9" id="KW-1185">Reference proteome</keyword>
<feature type="transmembrane region" description="Helical" evidence="6">
    <location>
        <begin position="337"/>
        <end position="358"/>
    </location>
</feature>
<proteinExistence type="predicted"/>
<dbReference type="InterPro" id="IPR050189">
    <property type="entry name" value="MFS_Efflux_Transporters"/>
</dbReference>
<dbReference type="PANTHER" id="PTHR43124:SF3">
    <property type="entry name" value="CHLORAMPHENICOL EFFLUX PUMP RV0191"/>
    <property type="match status" value="1"/>
</dbReference>
<evidence type="ECO:0000256" key="1">
    <source>
        <dbReference type="ARBA" id="ARBA00004651"/>
    </source>
</evidence>
<evidence type="ECO:0000313" key="8">
    <source>
        <dbReference type="EMBL" id="MFC3677528.1"/>
    </source>
</evidence>
<feature type="transmembrane region" description="Helical" evidence="6">
    <location>
        <begin position="306"/>
        <end position="325"/>
    </location>
</feature>
<feature type="transmembrane region" description="Helical" evidence="6">
    <location>
        <begin position="43"/>
        <end position="65"/>
    </location>
</feature>
<keyword evidence="3 6" id="KW-0812">Transmembrane</keyword>
<keyword evidence="5 6" id="KW-0472">Membrane</keyword>
<dbReference type="RefSeq" id="WP_379729078.1">
    <property type="nucleotide sequence ID" value="NZ_JBHRYJ010000004.1"/>
</dbReference>
<feature type="transmembrane region" description="Helical" evidence="6">
    <location>
        <begin position="213"/>
        <end position="236"/>
    </location>
</feature>
<feature type="transmembrane region" description="Helical" evidence="6">
    <location>
        <begin position="378"/>
        <end position="398"/>
    </location>
</feature>
<dbReference type="Proteomes" id="UP001595711">
    <property type="component" value="Unassembled WGS sequence"/>
</dbReference>
<dbReference type="Pfam" id="PF07690">
    <property type="entry name" value="MFS_1"/>
    <property type="match status" value="1"/>
</dbReference>
<protein>
    <submittedName>
        <fullName evidence="8">Nitrate/nitrite transporter</fullName>
    </submittedName>
</protein>
<feature type="transmembrane region" description="Helical" evidence="6">
    <location>
        <begin position="134"/>
        <end position="156"/>
    </location>
</feature>
<evidence type="ECO:0000256" key="5">
    <source>
        <dbReference type="ARBA" id="ARBA00023136"/>
    </source>
</evidence>
<dbReference type="PROSITE" id="PS50850">
    <property type="entry name" value="MFS"/>
    <property type="match status" value="1"/>
</dbReference>
<comment type="caution">
    <text evidence="8">The sequence shown here is derived from an EMBL/GenBank/DDBJ whole genome shotgun (WGS) entry which is preliminary data.</text>
</comment>
<dbReference type="EMBL" id="JBHRYJ010000004">
    <property type="protein sequence ID" value="MFC3677528.1"/>
    <property type="molecule type" value="Genomic_DNA"/>
</dbReference>
<feature type="transmembrane region" description="Helical" evidence="6">
    <location>
        <begin position="248"/>
        <end position="269"/>
    </location>
</feature>
<feature type="domain" description="Major facilitator superfamily (MFS) profile" evidence="7">
    <location>
        <begin position="7"/>
        <end position="404"/>
    </location>
</feature>
<feature type="transmembrane region" description="Helical" evidence="6">
    <location>
        <begin position="102"/>
        <end position="122"/>
    </location>
</feature>
<dbReference type="InterPro" id="IPR011701">
    <property type="entry name" value="MFS"/>
</dbReference>
<gene>
    <name evidence="8" type="ORF">ACFOOQ_18380</name>
</gene>
<accession>A0ABV7VKP0</accession>
<evidence type="ECO:0000259" key="7">
    <source>
        <dbReference type="PROSITE" id="PS50850"/>
    </source>
</evidence>
<keyword evidence="4 6" id="KW-1133">Transmembrane helix</keyword>
<dbReference type="InterPro" id="IPR020846">
    <property type="entry name" value="MFS_dom"/>
</dbReference>
<evidence type="ECO:0000256" key="4">
    <source>
        <dbReference type="ARBA" id="ARBA00022989"/>
    </source>
</evidence>
<organism evidence="8 9">
    <name type="scientific">Ferrovibrio xuzhouensis</name>
    <dbReference type="NCBI Taxonomy" id="1576914"/>
    <lineage>
        <taxon>Bacteria</taxon>
        <taxon>Pseudomonadati</taxon>
        <taxon>Pseudomonadota</taxon>
        <taxon>Alphaproteobacteria</taxon>
        <taxon>Rhodospirillales</taxon>
        <taxon>Rhodospirillaceae</taxon>
        <taxon>Ferrovibrio</taxon>
    </lineage>
</organism>
<name>A0ABV7VKP0_9PROT</name>
<evidence type="ECO:0000256" key="3">
    <source>
        <dbReference type="ARBA" id="ARBA00022692"/>
    </source>
</evidence>
<feature type="transmembrane region" description="Helical" evidence="6">
    <location>
        <begin position="162"/>
        <end position="181"/>
    </location>
</feature>
<evidence type="ECO:0000256" key="2">
    <source>
        <dbReference type="ARBA" id="ARBA00022475"/>
    </source>
</evidence>
<evidence type="ECO:0000256" key="6">
    <source>
        <dbReference type="SAM" id="Phobius"/>
    </source>
</evidence>
<dbReference type="Gene3D" id="1.20.1250.20">
    <property type="entry name" value="MFS general substrate transporter like domains"/>
    <property type="match status" value="2"/>
</dbReference>
<sequence length="409" mass="43395">MSAATRILVCTSITYVISQFYRSANAVIGPDLMVELHLTPDDLGILTGAFFLTFSLSQIPVGIALDRWGPRRTILVSLVIALVGALAFAMGQTLAELTFARVILGLGCAALLTGPLVMFSHWYPPERFAQVSGILLAVGNLGVIASTAPLAAFSAAFGWRGAFLVTAALTVLLFGLSWLAIRDRPATAGNEAAAPETIRQTLRGIGTVIRHPAFPSLFAIFFNVYAIFITILGLWAGPFLHDVYGLDAAGRGNVLIFMAIGAATGFFVWGPLDRVFNTRKWLLAVGIGVQLSCLATIAAVPGLGVTVITVLFAVMGLMNGCMVMTYAHARSVFPAHLVGRGLTTLNIGTMGGAAFQQIATGYLMTWLMASGTMGVETAYRTMFGLQAALLLSALLFYLRTPDAKPRQAA</sequence>
<keyword evidence="2" id="KW-1003">Cell membrane</keyword>